<dbReference type="SUPFAM" id="SSF51126">
    <property type="entry name" value="Pectin lyase-like"/>
    <property type="match status" value="1"/>
</dbReference>
<dbReference type="SUPFAM" id="SSF103515">
    <property type="entry name" value="Autotransporter"/>
    <property type="match status" value="1"/>
</dbReference>
<organism evidence="2 3">
    <name type="scientific">Lysobacter dokdonensis DS-58</name>
    <dbReference type="NCBI Taxonomy" id="1300345"/>
    <lineage>
        <taxon>Bacteria</taxon>
        <taxon>Pseudomonadati</taxon>
        <taxon>Pseudomonadota</taxon>
        <taxon>Gammaproteobacteria</taxon>
        <taxon>Lysobacterales</taxon>
        <taxon>Lysobacteraceae</taxon>
        <taxon>Noviluteimonas</taxon>
    </lineage>
</organism>
<gene>
    <name evidence="2" type="ORF">LF41_1062</name>
</gene>
<sequence length="783" mass="81259">MNRIYRIIWSRVLGAWVVVSELARSRIPSRRTLRRAAVPSLLALACVQAHATDFYWDGGTVNGGNPSANANGGAGTWNTTLTNFDTLLNGGADTTWTNGDHHAIFPSNGNYTITLGTAITAGDLTSNTANVTLTGNTLTLTGTPVLDGGGNLTILSTLDGTAGLTKTGGGELSMAGSHAFDDVQLIGGTIDVLAGGTLTSADTFVGTGTTLDVHGAYAGTAGDDRLLVAGTVRGAFDFGGGDDTVEFAQGALDNATFVGGAGSDRLVFRGMTLDAPVVAIGFERTELRDGSAMTLSSPLSTGVLAIDASSRLAARAGSRIDGALENAGMVDVGAHRLAISGGYTGAAGSLLDVLVSPGSGTAGGLDLNGNVVGTTGIRFTSDGTQAGPATTSLRIIDLSNDTPGDGGFAAVDADADGAVRLDGTPWLWSFAQDEADHDWYLRTTQEEVVPEIPAIAVLHTIGGLPVRDAAQRVFNRLGDTRANDDCRVVNHDDRARVDQASDCSGFWMSVSADETRVSKGHGYAFDGDTTGMYVGADTHMHETGERSLRAGWLLGYVDGNHWTDGSVAVGNPVGAGVANIRTQTPLAGLYAGNAWKNGAWLDVMLSGYLHDADIRAQGAAESLRGNTLSLSASVGRRFAVGDAWTVAPEFAAGASAVHWQDRSDFNGMDLNMADGVVGQARTAVRFEREIEGKSGTWRPWMLVGVEDTLGEPKVAATLLRAGTPEVMQAYANHDLGFQATVDVGVSAQLRGGATAFLSLSYAQGLEGTDIERRGADLGVRWAW</sequence>
<dbReference type="Gene3D" id="2.40.128.130">
    <property type="entry name" value="Autotransporter beta-domain"/>
    <property type="match status" value="1"/>
</dbReference>
<dbReference type="AlphaFoldDB" id="A0A0A2WQF7"/>
<dbReference type="RefSeq" id="WP_036164956.1">
    <property type="nucleotide sequence ID" value="NZ_JRKJ01000002.1"/>
</dbReference>
<protein>
    <submittedName>
        <fullName evidence="2">Outer membrane autotransporter barrel domain-containing protein</fullName>
    </submittedName>
</protein>
<dbReference type="InterPro" id="IPR011050">
    <property type="entry name" value="Pectin_lyase_fold/virulence"/>
</dbReference>
<keyword evidence="3" id="KW-1185">Reference proteome</keyword>
<dbReference type="InterPro" id="IPR024973">
    <property type="entry name" value="ESPR"/>
</dbReference>
<accession>A0A0A2WQF7</accession>
<dbReference type="EMBL" id="JRKJ01000002">
    <property type="protein sequence ID" value="KGQ20525.1"/>
    <property type="molecule type" value="Genomic_DNA"/>
</dbReference>
<dbReference type="STRING" id="1300345.LF41_1062"/>
<dbReference type="Pfam" id="PF03797">
    <property type="entry name" value="Autotransporter"/>
    <property type="match status" value="1"/>
</dbReference>
<evidence type="ECO:0000313" key="3">
    <source>
        <dbReference type="Proteomes" id="UP000030518"/>
    </source>
</evidence>
<feature type="domain" description="Autotransporter" evidence="1">
    <location>
        <begin position="499"/>
        <end position="783"/>
    </location>
</feature>
<dbReference type="InterPro" id="IPR036709">
    <property type="entry name" value="Autotransporte_beta_dom_sf"/>
</dbReference>
<reference evidence="2 3" key="1">
    <citation type="submission" date="2014-09" db="EMBL/GenBank/DDBJ databases">
        <title>Genome sequences of Lysobacter dokdonensis DS-58.</title>
        <authorList>
            <person name="Kim J.F."/>
            <person name="Kwak M.-J."/>
        </authorList>
    </citation>
    <scope>NUCLEOTIDE SEQUENCE [LARGE SCALE GENOMIC DNA]</scope>
    <source>
        <strain evidence="2 3">DS-58</strain>
    </source>
</reference>
<dbReference type="Proteomes" id="UP000030518">
    <property type="component" value="Unassembled WGS sequence"/>
</dbReference>
<dbReference type="eggNOG" id="COG3210">
    <property type="taxonomic scope" value="Bacteria"/>
</dbReference>
<dbReference type="InterPro" id="IPR005546">
    <property type="entry name" value="Autotransporte_beta"/>
</dbReference>
<dbReference type="Pfam" id="PF13018">
    <property type="entry name" value="ESPR"/>
    <property type="match status" value="1"/>
</dbReference>
<dbReference type="SMART" id="SM00869">
    <property type="entry name" value="Autotransporter"/>
    <property type="match status" value="1"/>
</dbReference>
<dbReference type="eggNOG" id="COG3468">
    <property type="taxonomic scope" value="Bacteria"/>
</dbReference>
<proteinExistence type="predicted"/>
<dbReference type="PATRIC" id="fig|1300345.3.peg.383"/>
<dbReference type="OrthoDB" id="5760545at2"/>
<comment type="caution">
    <text evidence="2">The sequence shown here is derived from an EMBL/GenBank/DDBJ whole genome shotgun (WGS) entry which is preliminary data.</text>
</comment>
<dbReference type="PROSITE" id="PS51208">
    <property type="entry name" value="AUTOTRANSPORTER"/>
    <property type="match status" value="1"/>
</dbReference>
<evidence type="ECO:0000313" key="2">
    <source>
        <dbReference type="EMBL" id="KGQ20525.1"/>
    </source>
</evidence>
<evidence type="ECO:0000259" key="1">
    <source>
        <dbReference type="PROSITE" id="PS51208"/>
    </source>
</evidence>
<name>A0A0A2WQF7_9GAMM</name>